<feature type="transmembrane region" description="Helical" evidence="5">
    <location>
        <begin position="155"/>
        <end position="178"/>
    </location>
</feature>
<feature type="transmembrane region" description="Helical" evidence="5">
    <location>
        <begin position="96"/>
        <end position="115"/>
    </location>
</feature>
<evidence type="ECO:0000256" key="4">
    <source>
        <dbReference type="ARBA" id="ARBA00023136"/>
    </source>
</evidence>
<feature type="transmembrane region" description="Helical" evidence="5">
    <location>
        <begin position="280"/>
        <end position="300"/>
    </location>
</feature>
<feature type="transmembrane region" description="Helical" evidence="5">
    <location>
        <begin position="33"/>
        <end position="55"/>
    </location>
</feature>
<feature type="transmembrane region" description="Helical" evidence="5">
    <location>
        <begin position="335"/>
        <end position="357"/>
    </location>
</feature>
<dbReference type="GO" id="GO:0005886">
    <property type="term" value="C:plasma membrane"/>
    <property type="evidence" value="ECO:0007669"/>
    <property type="project" value="UniProtKB-SubCell"/>
</dbReference>
<keyword evidence="4 5" id="KW-0472">Membrane</keyword>
<dbReference type="Pfam" id="PF07690">
    <property type="entry name" value="MFS_1"/>
    <property type="match status" value="1"/>
</dbReference>
<accession>E0XUH8</accession>
<evidence type="ECO:0000256" key="5">
    <source>
        <dbReference type="SAM" id="Phobius"/>
    </source>
</evidence>
<evidence type="ECO:0000259" key="6">
    <source>
        <dbReference type="PROSITE" id="PS50850"/>
    </source>
</evidence>
<feature type="transmembrane region" description="Helical" evidence="5">
    <location>
        <begin position="403"/>
        <end position="424"/>
    </location>
</feature>
<dbReference type="GO" id="GO:0022857">
    <property type="term" value="F:transmembrane transporter activity"/>
    <property type="evidence" value="ECO:0007669"/>
    <property type="project" value="InterPro"/>
</dbReference>
<sequence length="445" mass="45692">MTQVEDPVLGIDEQRSTGRWDIEQVQRRTVRTLLASQMCGGIGLVAGYSVTALLADDITGSKTLAGLAAASLSIGAAVASFPLARIMARSGRRPGLLMGYVLAAIGGFLAVLAAITRQFLFLPLGVALIGVGNATNMATRYAAADLAKPERRASTIGLVVAATTIGSGFGSLVSLSVFDPIGRSVGLPDYAGSFLVGALLFLVAAAIVEIRLRPDPLVLAGGVGGDGEDTRLPFRAALGLILANSKARLAVLAMMVSQATMVGTMTLTPLHMNDGGQSNGAISVMLFSHILGMYAFSPLVGRLADQIGRYPMLVFSGVLCVVGALWAGFTPPEGFIGITGGQTVIGFAWCFGVIAASGLLTDAFPVEQRASVQGAGDMCMMAFGAVAGISAGAIVAYRSYLDLNLAAAILGVILVVAVLVTLLAPPERSHQRGPTVFSVTPAPGR</sequence>
<evidence type="ECO:0000313" key="7">
    <source>
        <dbReference type="EMBL" id="ADI18069.1"/>
    </source>
</evidence>
<dbReference type="SUPFAM" id="SSF103473">
    <property type="entry name" value="MFS general substrate transporter"/>
    <property type="match status" value="1"/>
</dbReference>
<keyword evidence="3 5" id="KW-1133">Transmembrane helix</keyword>
<feature type="transmembrane region" description="Helical" evidence="5">
    <location>
        <begin position="249"/>
        <end position="268"/>
    </location>
</feature>
<name>E0XUH8_9ACTN</name>
<feature type="transmembrane region" description="Helical" evidence="5">
    <location>
        <begin position="121"/>
        <end position="143"/>
    </location>
</feature>
<dbReference type="AlphaFoldDB" id="E0XUH8"/>
<dbReference type="InterPro" id="IPR011701">
    <property type="entry name" value="MFS"/>
</dbReference>
<dbReference type="Gene3D" id="1.20.1250.20">
    <property type="entry name" value="MFS general substrate transporter like domains"/>
    <property type="match status" value="2"/>
</dbReference>
<dbReference type="EMBL" id="GU474880">
    <property type="protein sequence ID" value="ADI18069.1"/>
    <property type="molecule type" value="Genomic_DNA"/>
</dbReference>
<dbReference type="PROSITE" id="PS50850">
    <property type="entry name" value="MFS"/>
    <property type="match status" value="1"/>
</dbReference>
<comment type="subcellular location">
    <subcellularLocation>
        <location evidence="1">Cell membrane</location>
        <topology evidence="1">Multi-pass membrane protein</topology>
    </subcellularLocation>
</comment>
<dbReference type="InterPro" id="IPR020846">
    <property type="entry name" value="MFS_dom"/>
</dbReference>
<proteinExistence type="predicted"/>
<feature type="transmembrane region" description="Helical" evidence="5">
    <location>
        <begin position="190"/>
        <end position="208"/>
    </location>
</feature>
<evidence type="ECO:0000256" key="2">
    <source>
        <dbReference type="ARBA" id="ARBA00022692"/>
    </source>
</evidence>
<feature type="transmembrane region" description="Helical" evidence="5">
    <location>
        <begin position="312"/>
        <end position="329"/>
    </location>
</feature>
<dbReference type="InterPro" id="IPR036259">
    <property type="entry name" value="MFS_trans_sf"/>
</dbReference>
<evidence type="ECO:0000256" key="3">
    <source>
        <dbReference type="ARBA" id="ARBA00022989"/>
    </source>
</evidence>
<evidence type="ECO:0000256" key="1">
    <source>
        <dbReference type="ARBA" id="ARBA00004651"/>
    </source>
</evidence>
<organism evidence="7">
    <name type="scientific">uncultured actinobacterium HF0200_20K23</name>
    <dbReference type="NCBI Taxonomy" id="711001"/>
    <lineage>
        <taxon>Bacteria</taxon>
        <taxon>Bacillati</taxon>
        <taxon>Actinomycetota</taxon>
        <taxon>Actinomycetes</taxon>
        <taxon>environmental samples</taxon>
    </lineage>
</organism>
<feature type="domain" description="Major facilitator superfamily (MFS) profile" evidence="6">
    <location>
        <begin position="29"/>
        <end position="429"/>
    </location>
</feature>
<dbReference type="PANTHER" id="PTHR23534:SF1">
    <property type="entry name" value="MAJOR FACILITATOR SUPERFAMILY PROTEIN"/>
    <property type="match status" value="1"/>
</dbReference>
<reference evidence="7" key="1">
    <citation type="journal article" date="2011" name="Environ. Microbiol.">
        <title>Time-series analyses of Monterey Bay coastal microbial picoplankton using a 'genome proxy' microarray.</title>
        <authorList>
            <person name="Rich V.I."/>
            <person name="Pham V.D."/>
            <person name="Eppley J."/>
            <person name="Shi Y."/>
            <person name="DeLong E.F."/>
        </authorList>
    </citation>
    <scope>NUCLEOTIDE SEQUENCE</scope>
</reference>
<dbReference type="PANTHER" id="PTHR23534">
    <property type="entry name" value="MFS PERMEASE"/>
    <property type="match status" value="1"/>
</dbReference>
<feature type="transmembrane region" description="Helical" evidence="5">
    <location>
        <begin position="67"/>
        <end position="84"/>
    </location>
</feature>
<protein>
    <submittedName>
        <fullName evidence="7">Permeases of the major facilitator superfamily</fullName>
    </submittedName>
</protein>
<feature type="transmembrane region" description="Helical" evidence="5">
    <location>
        <begin position="378"/>
        <end position="397"/>
    </location>
</feature>
<keyword evidence="2 5" id="KW-0812">Transmembrane</keyword>